<keyword evidence="4" id="KW-1185">Reference proteome</keyword>
<accession>A0ABW9JHS5</accession>
<feature type="chain" id="PRO_5045145505" evidence="1">
    <location>
        <begin position="20"/>
        <end position="176"/>
    </location>
</feature>
<dbReference type="Proteomes" id="UP001517367">
    <property type="component" value="Unassembled WGS sequence"/>
</dbReference>
<reference evidence="3 4" key="1">
    <citation type="submission" date="2024-12" db="EMBL/GenBank/DDBJ databases">
        <authorList>
            <person name="Hu S."/>
        </authorList>
    </citation>
    <scope>NUCLEOTIDE SEQUENCE [LARGE SCALE GENOMIC DNA]</scope>
    <source>
        <strain evidence="3 4">P-25</strain>
    </source>
</reference>
<dbReference type="PROSITE" id="PS51257">
    <property type="entry name" value="PROKAR_LIPOPROTEIN"/>
    <property type="match status" value="1"/>
</dbReference>
<evidence type="ECO:0000256" key="1">
    <source>
        <dbReference type="SAM" id="SignalP"/>
    </source>
</evidence>
<organism evidence="3 4">
    <name type="scientific">Pedobacter helvus</name>
    <dbReference type="NCBI Taxonomy" id="2563444"/>
    <lineage>
        <taxon>Bacteria</taxon>
        <taxon>Pseudomonadati</taxon>
        <taxon>Bacteroidota</taxon>
        <taxon>Sphingobacteriia</taxon>
        <taxon>Sphingobacteriales</taxon>
        <taxon>Sphingobacteriaceae</taxon>
        <taxon>Pedobacter</taxon>
    </lineage>
</organism>
<evidence type="ECO:0000259" key="2">
    <source>
        <dbReference type="Pfam" id="PF13648"/>
    </source>
</evidence>
<comment type="caution">
    <text evidence="3">The sequence shown here is derived from an EMBL/GenBank/DDBJ whole genome shotgun (WGS) entry which is preliminary data.</text>
</comment>
<feature type="domain" description="Lipocalin-like" evidence="2">
    <location>
        <begin position="44"/>
        <end position="147"/>
    </location>
</feature>
<dbReference type="EMBL" id="SRMP02000005">
    <property type="protein sequence ID" value="MFN0290748.1"/>
    <property type="molecule type" value="Genomic_DNA"/>
</dbReference>
<sequence length="176" mass="19163">MKKLYCVLISVSILLGSCAKDTHYLDAGADTGGNAGGGTSTAALEGTKWKMTSLIFGQEINGQKNEQDFFPLADDCSKDDLMIFNKDNIFIYDAGATKCESSEPQQENGRWTLSGDKKKLTLTSESINNTTDPIIYDIVVTSTKLTLTYKEKVTVTTGGQDVVTTIYTIFSFATHN</sequence>
<proteinExistence type="predicted"/>
<gene>
    <name evidence="3" type="ORF">E5L68_005065</name>
</gene>
<name>A0ABW9JHS5_9SPHI</name>
<keyword evidence="1" id="KW-0732">Signal</keyword>
<dbReference type="RefSeq" id="WP_171046992.1">
    <property type="nucleotide sequence ID" value="NZ_SRMP02000005.1"/>
</dbReference>
<protein>
    <submittedName>
        <fullName evidence="3">DUF5004 domain-containing protein</fullName>
    </submittedName>
</protein>
<dbReference type="Pfam" id="PF13648">
    <property type="entry name" value="Lipocalin_4"/>
    <property type="match status" value="1"/>
</dbReference>
<feature type="signal peptide" evidence="1">
    <location>
        <begin position="1"/>
        <end position="19"/>
    </location>
</feature>
<dbReference type="InterPro" id="IPR024311">
    <property type="entry name" value="Lipocalin-like"/>
</dbReference>
<evidence type="ECO:0000313" key="4">
    <source>
        <dbReference type="Proteomes" id="UP001517367"/>
    </source>
</evidence>
<evidence type="ECO:0000313" key="3">
    <source>
        <dbReference type="EMBL" id="MFN0290748.1"/>
    </source>
</evidence>